<protein>
    <submittedName>
        <fullName evidence="7">Ubiquitin-related domain-containing protein</fullName>
    </submittedName>
</protein>
<dbReference type="InterPro" id="IPR009060">
    <property type="entry name" value="UBA-like_sf"/>
</dbReference>
<dbReference type="SMART" id="SM00166">
    <property type="entry name" value="UBX"/>
    <property type="match status" value="1"/>
</dbReference>
<dbReference type="InterPro" id="IPR013087">
    <property type="entry name" value="Znf_C2H2_type"/>
</dbReference>
<feature type="compositionally biased region" description="Basic and acidic residues" evidence="4">
    <location>
        <begin position="83"/>
        <end position="92"/>
    </location>
</feature>
<dbReference type="Pfam" id="PF00789">
    <property type="entry name" value="UBX"/>
    <property type="match status" value="1"/>
</dbReference>
<feature type="compositionally biased region" description="Low complexity" evidence="4">
    <location>
        <begin position="213"/>
        <end position="225"/>
    </location>
</feature>
<dbReference type="PROSITE" id="PS50030">
    <property type="entry name" value="UBA"/>
    <property type="match status" value="1"/>
</dbReference>
<evidence type="ECO:0000259" key="5">
    <source>
        <dbReference type="PROSITE" id="PS50030"/>
    </source>
</evidence>
<dbReference type="PROSITE" id="PS50033">
    <property type="entry name" value="UBX"/>
    <property type="match status" value="1"/>
</dbReference>
<dbReference type="SUPFAM" id="SSF46934">
    <property type="entry name" value="UBA-like"/>
    <property type="match status" value="1"/>
</dbReference>
<proteinExistence type="predicted"/>
<accession>A0A6A5ZFY7</accession>
<dbReference type="OrthoDB" id="10254930at2759"/>
<comment type="subcellular location">
    <subcellularLocation>
        <location evidence="1">Cytoplasm</location>
    </subcellularLocation>
</comment>
<gene>
    <name evidence="7" type="ORF">BDV96DRAFT_597713</name>
</gene>
<evidence type="ECO:0000313" key="8">
    <source>
        <dbReference type="Proteomes" id="UP000799770"/>
    </source>
</evidence>
<reference evidence="7" key="1">
    <citation type="journal article" date="2020" name="Stud. Mycol.">
        <title>101 Dothideomycetes genomes: a test case for predicting lifestyles and emergence of pathogens.</title>
        <authorList>
            <person name="Haridas S."/>
            <person name="Albert R."/>
            <person name="Binder M."/>
            <person name="Bloem J."/>
            <person name="Labutti K."/>
            <person name="Salamov A."/>
            <person name="Andreopoulos B."/>
            <person name="Baker S."/>
            <person name="Barry K."/>
            <person name="Bills G."/>
            <person name="Bluhm B."/>
            <person name="Cannon C."/>
            <person name="Castanera R."/>
            <person name="Culley D."/>
            <person name="Daum C."/>
            <person name="Ezra D."/>
            <person name="Gonzalez J."/>
            <person name="Henrissat B."/>
            <person name="Kuo A."/>
            <person name="Liang C."/>
            <person name="Lipzen A."/>
            <person name="Lutzoni F."/>
            <person name="Magnuson J."/>
            <person name="Mondo S."/>
            <person name="Nolan M."/>
            <person name="Ohm R."/>
            <person name="Pangilinan J."/>
            <person name="Park H.-J."/>
            <person name="Ramirez L."/>
            <person name="Alfaro M."/>
            <person name="Sun H."/>
            <person name="Tritt A."/>
            <person name="Yoshinaga Y."/>
            <person name="Zwiers L.-H."/>
            <person name="Turgeon B."/>
            <person name="Goodwin S."/>
            <person name="Spatafora J."/>
            <person name="Crous P."/>
            <person name="Grigoriev I."/>
        </authorList>
    </citation>
    <scope>NUCLEOTIDE SEQUENCE</scope>
    <source>
        <strain evidence="7">CBS 627.86</strain>
    </source>
</reference>
<dbReference type="AlphaFoldDB" id="A0A6A5ZFY7"/>
<dbReference type="GO" id="GO:1903094">
    <property type="term" value="P:negative regulation of protein K48-linked deubiquitination"/>
    <property type="evidence" value="ECO:0007669"/>
    <property type="project" value="TreeGrafter"/>
</dbReference>
<evidence type="ECO:0000259" key="6">
    <source>
        <dbReference type="PROSITE" id="PS50033"/>
    </source>
</evidence>
<dbReference type="PROSITE" id="PS00028">
    <property type="entry name" value="ZINC_FINGER_C2H2_1"/>
    <property type="match status" value="1"/>
</dbReference>
<dbReference type="GO" id="GO:0005737">
    <property type="term" value="C:cytoplasm"/>
    <property type="evidence" value="ECO:0007669"/>
    <property type="project" value="UniProtKB-SubCell"/>
</dbReference>
<evidence type="ECO:0000313" key="7">
    <source>
        <dbReference type="EMBL" id="KAF2117843.1"/>
    </source>
</evidence>
<dbReference type="EMBL" id="ML977318">
    <property type="protein sequence ID" value="KAF2117843.1"/>
    <property type="molecule type" value="Genomic_DNA"/>
</dbReference>
<dbReference type="PANTHER" id="PTHR46340">
    <property type="entry name" value="UBX DOMAIN-CONTAINING PROTEIN 1"/>
    <property type="match status" value="1"/>
</dbReference>
<dbReference type="Gene3D" id="3.10.20.90">
    <property type="entry name" value="Phosphatidylinositol 3-kinase Catalytic Subunit, Chain A, domain 1"/>
    <property type="match status" value="1"/>
</dbReference>
<evidence type="ECO:0000256" key="1">
    <source>
        <dbReference type="ARBA" id="ARBA00004496"/>
    </source>
</evidence>
<name>A0A6A5ZFY7_9PLEO</name>
<dbReference type="InterPro" id="IPR029071">
    <property type="entry name" value="Ubiquitin-like_domsf"/>
</dbReference>
<feature type="compositionally biased region" description="Basic and acidic residues" evidence="4">
    <location>
        <begin position="101"/>
        <end position="201"/>
    </location>
</feature>
<dbReference type="InterPro" id="IPR015940">
    <property type="entry name" value="UBA"/>
</dbReference>
<feature type="region of interest" description="Disordered" evidence="4">
    <location>
        <begin position="83"/>
        <end position="233"/>
    </location>
</feature>
<sequence>MADIDNLVDMGFEREKAAYALKKSNGDLGSAVDWLGENSDKSLEDLKAAEEAPADPKPGEQAQSLQCDDCGKLFKSVAQAEFHASKSGHENFSESTVEIKPLTEEEKKQRLEEMKARLADKRATQAEQEKIDRKKNEQIRMKATKESQDAKEALEKKERLKEAAEKKREKKAEEDAKKRVLAKLEADKQERKRKADIEKAARAGQAPPPPVAEPSGPTSSGPTTSKPASAYTETRLALQTPSGRVTKTFPVETTLFEVAHAMEQDGVQVNTFNTTFPKKTFDRTDFGMTLKEAGFVPSAALIIK</sequence>
<dbReference type="SMART" id="SM00165">
    <property type="entry name" value="UBA"/>
    <property type="match status" value="1"/>
</dbReference>
<evidence type="ECO:0000256" key="4">
    <source>
        <dbReference type="SAM" id="MobiDB-lite"/>
    </source>
</evidence>
<feature type="region of interest" description="Disordered" evidence="4">
    <location>
        <begin position="42"/>
        <end position="64"/>
    </location>
</feature>
<dbReference type="Gene3D" id="1.10.8.10">
    <property type="entry name" value="DNA helicase RuvA subunit, C-terminal domain"/>
    <property type="match status" value="1"/>
</dbReference>
<feature type="domain" description="UBA" evidence="5">
    <location>
        <begin position="1"/>
        <end position="38"/>
    </location>
</feature>
<dbReference type="GO" id="GO:0032435">
    <property type="term" value="P:negative regulation of proteasomal ubiquitin-dependent protein catabolic process"/>
    <property type="evidence" value="ECO:0007669"/>
    <property type="project" value="TreeGrafter"/>
</dbReference>
<evidence type="ECO:0000256" key="2">
    <source>
        <dbReference type="ARBA" id="ARBA00022490"/>
    </source>
</evidence>
<dbReference type="GO" id="GO:0031397">
    <property type="term" value="P:negative regulation of protein ubiquitination"/>
    <property type="evidence" value="ECO:0007669"/>
    <property type="project" value="TreeGrafter"/>
</dbReference>
<dbReference type="InterPro" id="IPR001012">
    <property type="entry name" value="UBX_dom"/>
</dbReference>
<keyword evidence="3" id="KW-0175">Coiled coil</keyword>
<dbReference type="GO" id="GO:0005634">
    <property type="term" value="C:nucleus"/>
    <property type="evidence" value="ECO:0007669"/>
    <property type="project" value="TreeGrafter"/>
</dbReference>
<organism evidence="7 8">
    <name type="scientific">Lophiotrema nucula</name>
    <dbReference type="NCBI Taxonomy" id="690887"/>
    <lineage>
        <taxon>Eukaryota</taxon>
        <taxon>Fungi</taxon>
        <taxon>Dikarya</taxon>
        <taxon>Ascomycota</taxon>
        <taxon>Pezizomycotina</taxon>
        <taxon>Dothideomycetes</taxon>
        <taxon>Pleosporomycetidae</taxon>
        <taxon>Pleosporales</taxon>
        <taxon>Lophiotremataceae</taxon>
        <taxon>Lophiotrema</taxon>
    </lineage>
</organism>
<feature type="domain" description="UBX" evidence="6">
    <location>
        <begin position="271"/>
        <end position="303"/>
    </location>
</feature>
<keyword evidence="2" id="KW-0963">Cytoplasm</keyword>
<dbReference type="GO" id="GO:0036435">
    <property type="term" value="F:K48-linked polyubiquitin modification-dependent protein binding"/>
    <property type="evidence" value="ECO:0007669"/>
    <property type="project" value="TreeGrafter"/>
</dbReference>
<dbReference type="Proteomes" id="UP000799770">
    <property type="component" value="Unassembled WGS sequence"/>
</dbReference>
<evidence type="ECO:0000256" key="3">
    <source>
        <dbReference type="ARBA" id="ARBA00023054"/>
    </source>
</evidence>
<keyword evidence="8" id="KW-1185">Reference proteome</keyword>
<dbReference type="Pfam" id="PF22562">
    <property type="entry name" value="UBA_7"/>
    <property type="match status" value="1"/>
</dbReference>
<dbReference type="SUPFAM" id="SSF54236">
    <property type="entry name" value="Ubiquitin-like"/>
    <property type="match status" value="1"/>
</dbReference>
<dbReference type="PANTHER" id="PTHR46340:SF1">
    <property type="entry name" value="UBX DOMAIN-CONTAINING PROTEIN 1"/>
    <property type="match status" value="1"/>
</dbReference>